<dbReference type="EMBL" id="JAUKVY010000009">
    <property type="protein sequence ID" value="MDO1533461.1"/>
    <property type="molecule type" value="Genomic_DNA"/>
</dbReference>
<name>A0ABT8S3F9_9BURK</name>
<dbReference type="PANTHER" id="PTHR39203:SF1">
    <property type="entry name" value="CYTOPLASMIC PROTEIN"/>
    <property type="match status" value="1"/>
</dbReference>
<dbReference type="InterPro" id="IPR007374">
    <property type="entry name" value="ASCH_domain"/>
</dbReference>
<sequence length="159" mass="17388">MTIPSNIAAFWDAFSAEVGQGDCSERFFEAFHFDDNEASADELAELVLAGVKRATAGLLWSFESACAGAPPKPGALSVVTCWDGRPVCVIETLEVEVVPFEKVSAEFAALEGEGDGSLAYWRRVHWAYFGRECARLGREPSLTMPVACERFKVIYRANA</sequence>
<feature type="domain" description="ASCH" evidence="1">
    <location>
        <begin position="31"/>
        <end position="155"/>
    </location>
</feature>
<dbReference type="PIRSF" id="PIRSF021320">
    <property type="entry name" value="DUF984"/>
    <property type="match status" value="1"/>
</dbReference>
<protein>
    <submittedName>
        <fullName evidence="2">ASCH domain-containing protein</fullName>
    </submittedName>
</protein>
<proteinExistence type="predicted"/>
<evidence type="ECO:0000313" key="3">
    <source>
        <dbReference type="Proteomes" id="UP001169027"/>
    </source>
</evidence>
<dbReference type="SMART" id="SM01022">
    <property type="entry name" value="ASCH"/>
    <property type="match status" value="1"/>
</dbReference>
<dbReference type="Gene3D" id="3.10.400.10">
    <property type="entry name" value="Sulfate adenylyltransferase"/>
    <property type="match status" value="1"/>
</dbReference>
<dbReference type="SUPFAM" id="SSF88697">
    <property type="entry name" value="PUA domain-like"/>
    <property type="match status" value="1"/>
</dbReference>
<dbReference type="InterPro" id="IPR015947">
    <property type="entry name" value="PUA-like_sf"/>
</dbReference>
<gene>
    <name evidence="2" type="ORF">Q2T77_14280</name>
</gene>
<dbReference type="CDD" id="cd06553">
    <property type="entry name" value="ASCH_Ef3133_like"/>
    <property type="match status" value="1"/>
</dbReference>
<dbReference type="RefSeq" id="WP_286530978.1">
    <property type="nucleotide sequence ID" value="NZ_JAUJZH010000009.1"/>
</dbReference>
<accession>A0ABT8S3F9</accession>
<dbReference type="InterPro" id="IPR009326">
    <property type="entry name" value="DUF984"/>
</dbReference>
<dbReference type="Proteomes" id="UP001169027">
    <property type="component" value="Unassembled WGS sequence"/>
</dbReference>
<dbReference type="PANTHER" id="PTHR39203">
    <property type="entry name" value="CYTOPLASMIC PROTEIN-RELATED"/>
    <property type="match status" value="1"/>
</dbReference>
<keyword evidence="3" id="KW-1185">Reference proteome</keyword>
<reference evidence="2" key="1">
    <citation type="submission" date="2023-06" db="EMBL/GenBank/DDBJ databases">
        <authorList>
            <person name="Jiang Y."/>
            <person name="Liu Q."/>
        </authorList>
    </citation>
    <scope>NUCLEOTIDE SEQUENCE</scope>
    <source>
        <strain evidence="2">CGMCC 1.12090</strain>
    </source>
</reference>
<dbReference type="Pfam" id="PF04266">
    <property type="entry name" value="ASCH"/>
    <property type="match status" value="1"/>
</dbReference>
<comment type="caution">
    <text evidence="2">The sequence shown here is derived from an EMBL/GenBank/DDBJ whole genome shotgun (WGS) entry which is preliminary data.</text>
</comment>
<organism evidence="2 3">
    <name type="scientific">Variovorax ginsengisoli</name>
    <dbReference type="NCBI Taxonomy" id="363844"/>
    <lineage>
        <taxon>Bacteria</taxon>
        <taxon>Pseudomonadati</taxon>
        <taxon>Pseudomonadota</taxon>
        <taxon>Betaproteobacteria</taxon>
        <taxon>Burkholderiales</taxon>
        <taxon>Comamonadaceae</taxon>
        <taxon>Variovorax</taxon>
    </lineage>
</organism>
<evidence type="ECO:0000313" key="2">
    <source>
        <dbReference type="EMBL" id="MDO1533461.1"/>
    </source>
</evidence>
<evidence type="ECO:0000259" key="1">
    <source>
        <dbReference type="SMART" id="SM01022"/>
    </source>
</evidence>